<reference evidence="2 3" key="1">
    <citation type="journal article" date="2017" name="ISME J.">
        <title>Potential for microbial H2 and metal transformations associated with novel bacteria and archaea in deep terrestrial subsurface sediments.</title>
        <authorList>
            <person name="Hernsdorf A.W."/>
            <person name="Amano Y."/>
            <person name="Miyakawa K."/>
            <person name="Ise K."/>
            <person name="Suzuki Y."/>
            <person name="Anantharaman K."/>
            <person name="Probst A."/>
            <person name="Burstein D."/>
            <person name="Thomas B.C."/>
            <person name="Banfield J.F."/>
        </authorList>
    </citation>
    <scope>NUCLEOTIDE SEQUENCE [LARGE SCALE GENOMIC DNA]</scope>
    <source>
        <strain evidence="2">HGW-Wallbacteria-1</strain>
    </source>
</reference>
<dbReference type="Pfam" id="PF13387">
    <property type="entry name" value="Lnb_N"/>
    <property type="match status" value="1"/>
</dbReference>
<evidence type="ECO:0000259" key="1">
    <source>
        <dbReference type="Pfam" id="PF13387"/>
    </source>
</evidence>
<protein>
    <recommendedName>
        <fullName evidence="1">Lnb N-terminal periplasmic domain-containing protein</fullName>
    </recommendedName>
</protein>
<evidence type="ECO:0000313" key="2">
    <source>
        <dbReference type="EMBL" id="PKK91023.1"/>
    </source>
</evidence>
<dbReference type="Proteomes" id="UP000233256">
    <property type="component" value="Unassembled WGS sequence"/>
</dbReference>
<organism evidence="2 3">
    <name type="scientific">Candidatus Wallbacteria bacterium HGW-Wallbacteria-1</name>
    <dbReference type="NCBI Taxonomy" id="2013854"/>
    <lineage>
        <taxon>Bacteria</taxon>
        <taxon>Candidatus Walliibacteriota</taxon>
    </lineage>
</organism>
<comment type="caution">
    <text evidence="2">The sequence shown here is derived from an EMBL/GenBank/DDBJ whole genome shotgun (WGS) entry which is preliminary data.</text>
</comment>
<feature type="domain" description="Lnb N-terminal periplasmic" evidence="1">
    <location>
        <begin position="178"/>
        <end position="336"/>
    </location>
</feature>
<proteinExistence type="predicted"/>
<sequence>MNIMTFQTLTPVRGIIHFRTLMLTLFIFQLFVLSPLFSRDSSAISEAALPDYRVVLAGTIDIDSDGLVHLALLDGCRVRIIVSSKLSKYTSMQNKPVMIYGRMQGPSQGEPAIFPEKVKRLSSLKELEKIARDVESGLYREDQLPAALVSSRSEIMVIDNLRWNFDPRADEGRGKADFRRTTIDLSKVTRAIFVIEPFPPEAVAGHAMLFFEFAHGGITSLDGMASSKGLVLSIEAFLSKDQKYGLVEGLKKKFRIVYQLSTIEDRLEISLEQRHHKLKPFELELTVQQTRELLRASLDSACLDHSAEFYNTLVNNCTNNLVRLINMVVEPGRRVREWLIPRILYNPRATVPVLVPDKMMKKGLIRKELPVMMPPQEAIFEE</sequence>
<accession>A0A2N1PRQ1</accession>
<dbReference type="InterPro" id="IPR025178">
    <property type="entry name" value="Lnb_N"/>
</dbReference>
<evidence type="ECO:0000313" key="3">
    <source>
        <dbReference type="Proteomes" id="UP000233256"/>
    </source>
</evidence>
<dbReference type="EMBL" id="PGXC01000003">
    <property type="protein sequence ID" value="PKK91023.1"/>
    <property type="molecule type" value="Genomic_DNA"/>
</dbReference>
<dbReference type="AlphaFoldDB" id="A0A2N1PRQ1"/>
<gene>
    <name evidence="2" type="ORF">CVV64_04430</name>
</gene>
<name>A0A2N1PRQ1_9BACT</name>